<protein>
    <recommendedName>
        <fullName evidence="3">Type II toxin-antitoxin system RelE/ParE family toxin</fullName>
    </recommendedName>
</protein>
<dbReference type="RefSeq" id="WP_169698844.1">
    <property type="nucleotide sequence ID" value="NZ_LS974202.1"/>
</dbReference>
<organism evidence="1 2">
    <name type="scientific">Mesotoga infera</name>
    <dbReference type="NCBI Taxonomy" id="1236046"/>
    <lineage>
        <taxon>Bacteria</taxon>
        <taxon>Thermotogati</taxon>
        <taxon>Thermotogota</taxon>
        <taxon>Thermotogae</taxon>
        <taxon>Kosmotogales</taxon>
        <taxon>Kosmotogaceae</taxon>
        <taxon>Mesotoga</taxon>
    </lineage>
</organism>
<keyword evidence="2" id="KW-1185">Reference proteome</keyword>
<dbReference type="Proteomes" id="UP000250796">
    <property type="component" value="Chromosome MESINF"/>
</dbReference>
<reference evidence="1 2" key="1">
    <citation type="submission" date="2017-01" db="EMBL/GenBank/DDBJ databases">
        <authorList>
            <person name="Erauso G."/>
        </authorList>
    </citation>
    <scope>NUCLEOTIDE SEQUENCE [LARGE SCALE GENOMIC DNA]</scope>
    <source>
        <strain evidence="1">MESINF1</strain>
    </source>
</reference>
<accession>A0A7Z7LF47</accession>
<dbReference type="EMBL" id="LS974202">
    <property type="protein sequence ID" value="SSC12537.1"/>
    <property type="molecule type" value="Genomic_DNA"/>
</dbReference>
<dbReference type="KEGG" id="minf:MESINF_1093"/>
<sequence>MKDKKFTQVSSTKGSEELLLWKDYSVYLFDEDINRDFVGGFILELVKSDPSTAENIVNIIERLQGGKGLQVEMIKGKKPKIKKVEQGDKLYELREYSSKLRKHLRVYFSVDSKNKKVVFLNACFKSDDKRQNKDIKVALSRYQEYFEKHK</sequence>
<evidence type="ECO:0000313" key="1">
    <source>
        <dbReference type="EMBL" id="SSC12537.1"/>
    </source>
</evidence>
<dbReference type="InterPro" id="IPR009241">
    <property type="entry name" value="HigB-like"/>
</dbReference>
<dbReference type="AlphaFoldDB" id="A0A7Z7LF47"/>
<evidence type="ECO:0000313" key="2">
    <source>
        <dbReference type="Proteomes" id="UP000250796"/>
    </source>
</evidence>
<gene>
    <name evidence="1" type="ORF">MESINF_1093</name>
</gene>
<dbReference type="Pfam" id="PF05973">
    <property type="entry name" value="Gp49"/>
    <property type="match status" value="1"/>
</dbReference>
<evidence type="ECO:0008006" key="3">
    <source>
        <dbReference type="Google" id="ProtNLM"/>
    </source>
</evidence>
<proteinExistence type="predicted"/>
<name>A0A7Z7LF47_9BACT</name>